<dbReference type="GO" id="GO:0031526">
    <property type="term" value="C:brush border membrane"/>
    <property type="evidence" value="ECO:0007669"/>
    <property type="project" value="TreeGrafter"/>
</dbReference>
<dbReference type="Gene3D" id="1.20.1250.20">
    <property type="entry name" value="MFS general substrate transporter like domains"/>
    <property type="match status" value="1"/>
</dbReference>
<evidence type="ECO:0000256" key="2">
    <source>
        <dbReference type="ARBA" id="ARBA00022448"/>
    </source>
</evidence>
<dbReference type="Proteomes" id="UP001372834">
    <property type="component" value="Unassembled WGS sequence"/>
</dbReference>
<proteinExistence type="predicted"/>
<accession>A0AAN8PN04</accession>
<dbReference type="Pfam" id="PF07690">
    <property type="entry name" value="MFS_1"/>
    <property type="match status" value="1"/>
</dbReference>
<name>A0AAN8PN04_POLSC</name>
<keyword evidence="2" id="KW-0813">Transport</keyword>
<feature type="transmembrane region" description="Helical" evidence="6">
    <location>
        <begin position="359"/>
        <end position="377"/>
    </location>
</feature>
<dbReference type="PROSITE" id="PS50850">
    <property type="entry name" value="MFS"/>
    <property type="match status" value="1"/>
</dbReference>
<dbReference type="PANTHER" id="PTHR23504">
    <property type="entry name" value="MAJOR FACILITATOR SUPERFAMILY DOMAIN-CONTAINING PROTEIN 10"/>
    <property type="match status" value="1"/>
</dbReference>
<dbReference type="PANTHER" id="PTHR23504:SF31">
    <property type="entry name" value="MAJOR FACILITATOR SUPERFAMILY DOMAIN-CONTAINING PROTEIN 10"/>
    <property type="match status" value="1"/>
</dbReference>
<evidence type="ECO:0000256" key="4">
    <source>
        <dbReference type="ARBA" id="ARBA00022989"/>
    </source>
</evidence>
<feature type="transmembrane region" description="Helical" evidence="6">
    <location>
        <begin position="157"/>
        <end position="180"/>
    </location>
</feature>
<dbReference type="PROSITE" id="PS00216">
    <property type="entry name" value="SUGAR_TRANSPORT_1"/>
    <property type="match status" value="1"/>
</dbReference>
<feature type="transmembrane region" description="Helical" evidence="6">
    <location>
        <begin position="383"/>
        <end position="405"/>
    </location>
</feature>
<evidence type="ECO:0000256" key="1">
    <source>
        <dbReference type="ARBA" id="ARBA00004141"/>
    </source>
</evidence>
<dbReference type="GO" id="GO:0022857">
    <property type="term" value="F:transmembrane transporter activity"/>
    <property type="evidence" value="ECO:0007669"/>
    <property type="project" value="InterPro"/>
</dbReference>
<evidence type="ECO:0000256" key="6">
    <source>
        <dbReference type="SAM" id="Phobius"/>
    </source>
</evidence>
<evidence type="ECO:0000256" key="5">
    <source>
        <dbReference type="ARBA" id="ARBA00023136"/>
    </source>
</evidence>
<dbReference type="AlphaFoldDB" id="A0AAN8PN04"/>
<keyword evidence="5 6" id="KW-0472">Membrane</keyword>
<comment type="subcellular location">
    <subcellularLocation>
        <location evidence="1">Membrane</location>
        <topology evidence="1">Multi-pass membrane protein</topology>
    </subcellularLocation>
</comment>
<dbReference type="InterPro" id="IPR036259">
    <property type="entry name" value="MFS_trans_sf"/>
</dbReference>
<feature type="domain" description="Major facilitator superfamily (MFS) profile" evidence="7">
    <location>
        <begin position="39"/>
        <end position="469"/>
    </location>
</feature>
<feature type="transmembrane region" description="Helical" evidence="6">
    <location>
        <begin position="447"/>
        <end position="463"/>
    </location>
</feature>
<feature type="transmembrane region" description="Helical" evidence="6">
    <location>
        <begin position="39"/>
        <end position="61"/>
    </location>
</feature>
<keyword evidence="4 6" id="KW-1133">Transmembrane helix</keyword>
<dbReference type="EMBL" id="JAWJWE010000003">
    <property type="protein sequence ID" value="KAK6639357.1"/>
    <property type="molecule type" value="Genomic_DNA"/>
</dbReference>
<evidence type="ECO:0000256" key="3">
    <source>
        <dbReference type="ARBA" id="ARBA00022692"/>
    </source>
</evidence>
<dbReference type="SUPFAM" id="SSF103473">
    <property type="entry name" value="MFS general substrate transporter"/>
    <property type="match status" value="1"/>
</dbReference>
<evidence type="ECO:0000259" key="7">
    <source>
        <dbReference type="PROSITE" id="PS50850"/>
    </source>
</evidence>
<keyword evidence="3 6" id="KW-0812">Transmembrane</keyword>
<evidence type="ECO:0000313" key="9">
    <source>
        <dbReference type="Proteomes" id="UP001372834"/>
    </source>
</evidence>
<protein>
    <recommendedName>
        <fullName evidence="7">Major facilitator superfamily (MFS) profile domain-containing protein</fullName>
    </recommendedName>
</protein>
<comment type="caution">
    <text evidence="8">The sequence shown here is derived from an EMBL/GenBank/DDBJ whole genome shotgun (WGS) entry which is preliminary data.</text>
</comment>
<feature type="transmembrane region" description="Helical" evidence="6">
    <location>
        <begin position="290"/>
        <end position="310"/>
    </location>
</feature>
<feature type="transmembrane region" description="Helical" evidence="6">
    <location>
        <begin position="225"/>
        <end position="247"/>
    </location>
</feature>
<feature type="transmembrane region" description="Helical" evidence="6">
    <location>
        <begin position="330"/>
        <end position="347"/>
    </location>
</feature>
<dbReference type="InterPro" id="IPR011701">
    <property type="entry name" value="MFS"/>
</dbReference>
<feature type="transmembrane region" description="Helical" evidence="6">
    <location>
        <begin position="101"/>
        <end position="122"/>
    </location>
</feature>
<dbReference type="FunFam" id="1.20.1250.20:FF:000223">
    <property type="entry name" value="Major facilitator superfamily domain-containing protein"/>
    <property type="match status" value="1"/>
</dbReference>
<organism evidence="8 9">
    <name type="scientific">Polyplax serrata</name>
    <name type="common">Common mouse louse</name>
    <dbReference type="NCBI Taxonomy" id="468196"/>
    <lineage>
        <taxon>Eukaryota</taxon>
        <taxon>Metazoa</taxon>
        <taxon>Ecdysozoa</taxon>
        <taxon>Arthropoda</taxon>
        <taxon>Hexapoda</taxon>
        <taxon>Insecta</taxon>
        <taxon>Pterygota</taxon>
        <taxon>Neoptera</taxon>
        <taxon>Paraneoptera</taxon>
        <taxon>Psocodea</taxon>
        <taxon>Troctomorpha</taxon>
        <taxon>Phthiraptera</taxon>
        <taxon>Anoplura</taxon>
        <taxon>Polyplacidae</taxon>
        <taxon>Polyplax</taxon>
    </lineage>
</organism>
<sequence>MLGVKKAQEVNNNIGMKKNKQKMGNDNKKVTEGDKTDKTIWIIFGSLLLDLLAFTMILPLLPSLLDHYRLHDGPNGCYRWFESSIRYFQHILNAPERFNSVLFGGFLGSMFSFLQFLASPLIGGLSDVYGRKPVLVTCLVGICMSYILWALSKSFAIFILARVVGGISKGNVSLSMAIIADVSTVASRGKGMALIGIAFSVGFIIGPVIGAVFAKWSQGQHGDWFVIPATFAFLLSLADLLFVIFYFKESLPKGKRAKSVAKSIGQATAYINFNDIFKFRAVKNINQKDLVTLQTLGVIYFSYLLVYSGLEFTLTFLTHHVFEYTSMQQGWMFFGIGLIMAILQSSWVRRLPQEKIKPVATLGLLLIIPSFVCVGLASSSTLLFIGLLLFAISTAMVVSCMTTLASKFGPHDQKGTILGIFRSLGALARAIGPILASTAFWSFGSTLTYLTGAVALIWPWYALRRSQIS</sequence>
<feature type="transmembrane region" description="Helical" evidence="6">
    <location>
        <begin position="134"/>
        <end position="151"/>
    </location>
</feature>
<feature type="transmembrane region" description="Helical" evidence="6">
    <location>
        <begin position="417"/>
        <end position="441"/>
    </location>
</feature>
<feature type="transmembrane region" description="Helical" evidence="6">
    <location>
        <begin position="192"/>
        <end position="213"/>
    </location>
</feature>
<dbReference type="InterPro" id="IPR005829">
    <property type="entry name" value="Sugar_transporter_CS"/>
</dbReference>
<dbReference type="CDD" id="cd17389">
    <property type="entry name" value="MFS_MFSD10"/>
    <property type="match status" value="1"/>
</dbReference>
<gene>
    <name evidence="8" type="ORF">RUM43_007630</name>
</gene>
<evidence type="ECO:0000313" key="8">
    <source>
        <dbReference type="EMBL" id="KAK6639357.1"/>
    </source>
</evidence>
<reference evidence="8 9" key="1">
    <citation type="submission" date="2023-10" db="EMBL/GenBank/DDBJ databases">
        <title>Genomes of two closely related lineages of the louse Polyplax serrata with different host specificities.</title>
        <authorList>
            <person name="Martinu J."/>
            <person name="Tarabai H."/>
            <person name="Stefka J."/>
            <person name="Hypsa V."/>
        </authorList>
    </citation>
    <scope>NUCLEOTIDE SEQUENCE [LARGE SCALE GENOMIC DNA]</scope>
    <source>
        <strain evidence="8">HR10_N</strain>
    </source>
</reference>
<dbReference type="InterPro" id="IPR020846">
    <property type="entry name" value="MFS_dom"/>
</dbReference>